<keyword evidence="13" id="KW-1185">Reference proteome</keyword>
<keyword evidence="3 7" id="KW-0378">Hydrolase</keyword>
<dbReference type="PANTHER" id="PTHR11607">
    <property type="entry name" value="ALPHA-MANNOSIDASE"/>
    <property type="match status" value="1"/>
</dbReference>
<dbReference type="InterPro" id="IPR015341">
    <property type="entry name" value="Glyco_hydro_38_cen"/>
</dbReference>
<evidence type="ECO:0000313" key="12">
    <source>
        <dbReference type="EMBL" id="CAL8137908.1"/>
    </source>
</evidence>
<dbReference type="Gene3D" id="3.20.110.10">
    <property type="entry name" value="Glycoside hydrolase 38, N terminal domain"/>
    <property type="match status" value="1"/>
</dbReference>
<feature type="region of interest" description="Disordered" evidence="9">
    <location>
        <begin position="82"/>
        <end position="111"/>
    </location>
</feature>
<dbReference type="InterPro" id="IPR000602">
    <property type="entry name" value="Glyco_hydro_38_N"/>
</dbReference>
<keyword evidence="6 7" id="KW-0326">Glycosidase</keyword>
<dbReference type="Gene3D" id="2.60.40.1180">
    <property type="entry name" value="Golgi alpha-mannosidase II"/>
    <property type="match status" value="1"/>
</dbReference>
<dbReference type="InterPro" id="IPR027291">
    <property type="entry name" value="Glyco_hydro_38_N_sf"/>
</dbReference>
<evidence type="ECO:0000256" key="2">
    <source>
        <dbReference type="ARBA" id="ARBA00022723"/>
    </source>
</evidence>
<proteinExistence type="inferred from homology"/>
<evidence type="ECO:0000256" key="4">
    <source>
        <dbReference type="ARBA" id="ARBA00022833"/>
    </source>
</evidence>
<dbReference type="SMART" id="SM00872">
    <property type="entry name" value="Alpha-mann_mid"/>
    <property type="match status" value="1"/>
</dbReference>
<sequence length="1183" mass="134939">MDLKRIFVVGTAGFVVVCLGLFYVLTNSLRSSGRPVDIDNVAAKLKQLEAAVANHRESMKEIEHLAFGNDIESQQSIQNNDIDVDFPQPVNQGQGRKKPLGDENVVDSSEAQRPRVCSASVGIEEKAKSKLDLLDIYEKLKFENNDGGVWKQGWDVQADASRFTENNKLKVFVIPHSHNDPGWIKTFERYFADQTKHILDHMLENLSKDERVKFIWAEISYFNMWWNDLSEKDKMRVKKIVASRQLEFVTGGWVMPDESTAHYYSVLTQLIEGHQWLFQHLGYIPKNGWAIDPFGMSPTMAYFLRRVGINNMLIQRTHYSIKKHLAKIQELEFKWRQSWDSLGKTDILCHMMPFYSYDVPHTCGPDPKVCCQFDFKRMSGVSRLTCPWHVSPQPIVNRNVQSRSTLLLDQYRKKAMLYKTNVLLVPLGDDFRWEDQPEWTAQVSNYQKIFDYINSQPSLHAEVKFGTLDDYFKALNLEISEQRFTPSVLTGDFFTYADRDDHYWSGYFTSRPFHKAMDRELIGHLRSAQILFAIMSAEISRKYSNGLESPFIKSMLGNLIVARRHLSLFQHHDGIAGTAKDHVMVDYATKLYDGLKKCNHVMQQSLHVLSQIKAPAFELGSITDESQFYEPTSAQETYYKLAHHNLLEIDKDVPYRLITVFNPVTQKRTQLVTVYVSTNLVTVSDIQDNTMDFEIYPVFEEKAKMSRNIYQLSIVVEINALAVRNLKIQLSESAASAPLPKIYVKNFASPITNNGKFVIQPIEESSPVKISNGFLSVNFDKGGFAESVEINKKTYPFSIGMFKYGAKNRPETSGLYLFIPDGEATPINAVSPFIRIVKGRLQSYVEVWLEQVVHRITLFNHPGLDRYSVDVSNIVDIRHERNFEMMMRFQTLIKSDDISYTDLNGFQIIKRKRFAKLPLQANYYPLPTATYIEDSDLRMTILSKQPLGTASLSSGEVEVMLDRRLNQDDNRGAGQGCLDNVETLNTFKVVFETPDCEDKDASIKPPMLSLTAQMILHSLLHPLKAFVGHAEPTTAGFSGVADYTTAQNPENLSCDVQVVDMPMLPTYENSLEDDTYVPTPQVGFLLHRVGFDGRFLNNIPITECSTDDARLGRFHLHDVSGDLFQPKVQQMTLSFIHEGKSLYSNESILLKPMEVYGFLLKFQSSSVDSNIVPGSDIISSKLK</sequence>
<evidence type="ECO:0000313" key="13">
    <source>
        <dbReference type="Proteomes" id="UP001642540"/>
    </source>
</evidence>
<keyword evidence="4 7" id="KW-0862">Zinc</keyword>
<evidence type="ECO:0000256" key="6">
    <source>
        <dbReference type="ARBA" id="ARBA00023295"/>
    </source>
</evidence>
<evidence type="ECO:0000256" key="10">
    <source>
        <dbReference type="SAM" id="Phobius"/>
    </source>
</evidence>
<dbReference type="CDD" id="cd10809">
    <property type="entry name" value="GH38N_AMII_GMII_SfManIII_like"/>
    <property type="match status" value="1"/>
</dbReference>
<dbReference type="EMBL" id="CAXLJM020000120">
    <property type="protein sequence ID" value="CAL8137908.1"/>
    <property type="molecule type" value="Genomic_DNA"/>
</dbReference>
<feature type="domain" description="Glycoside hydrolase family 38 central" evidence="11">
    <location>
        <begin position="502"/>
        <end position="591"/>
    </location>
</feature>
<dbReference type="SUPFAM" id="SSF88713">
    <property type="entry name" value="Glycoside hydrolase/deacetylase"/>
    <property type="match status" value="1"/>
</dbReference>
<name>A0ABP1RWU3_9HEXA</name>
<evidence type="ECO:0000256" key="8">
    <source>
        <dbReference type="SAM" id="Coils"/>
    </source>
</evidence>
<dbReference type="Pfam" id="PF07748">
    <property type="entry name" value="Glyco_hydro_38C"/>
    <property type="match status" value="1"/>
</dbReference>
<dbReference type="SUPFAM" id="SSF74650">
    <property type="entry name" value="Galactose mutarotase-like"/>
    <property type="match status" value="1"/>
</dbReference>
<dbReference type="SUPFAM" id="SSF88688">
    <property type="entry name" value="Families 57/38 glycoside transferase middle domain"/>
    <property type="match status" value="1"/>
</dbReference>
<evidence type="ECO:0000259" key="11">
    <source>
        <dbReference type="SMART" id="SM00872"/>
    </source>
</evidence>
<dbReference type="Gene3D" id="2.70.98.30">
    <property type="entry name" value="Golgi alpha-mannosidase II, domain 4"/>
    <property type="match status" value="1"/>
</dbReference>
<comment type="cofactor">
    <cofactor evidence="7">
        <name>Zn(2+)</name>
        <dbReference type="ChEBI" id="CHEBI:29105"/>
    </cofactor>
    <text evidence="7">Binds 1 zinc ion per subunit.</text>
</comment>
<keyword evidence="2 7" id="KW-0479">Metal-binding</keyword>
<dbReference type="PANTHER" id="PTHR11607:SF3">
    <property type="entry name" value="LYSOSOMAL ALPHA-MANNOSIDASE"/>
    <property type="match status" value="1"/>
</dbReference>
<dbReference type="InterPro" id="IPR011330">
    <property type="entry name" value="Glyco_hydro/deAcase_b/a-brl"/>
</dbReference>
<evidence type="ECO:0000256" key="7">
    <source>
        <dbReference type="RuleBase" id="RU361199"/>
    </source>
</evidence>
<evidence type="ECO:0000256" key="1">
    <source>
        <dbReference type="ARBA" id="ARBA00009792"/>
    </source>
</evidence>
<feature type="transmembrane region" description="Helical" evidence="10">
    <location>
        <begin position="7"/>
        <end position="25"/>
    </location>
</feature>
<dbReference type="InterPro" id="IPR011682">
    <property type="entry name" value="Glyco_hydro_38_C"/>
</dbReference>
<evidence type="ECO:0000256" key="5">
    <source>
        <dbReference type="ARBA" id="ARBA00023157"/>
    </source>
</evidence>
<dbReference type="Pfam" id="PF01074">
    <property type="entry name" value="Glyco_hydro_38N"/>
    <property type="match status" value="1"/>
</dbReference>
<accession>A0ABP1RWU3</accession>
<protein>
    <recommendedName>
        <fullName evidence="7">Alpha-mannosidase</fullName>
        <ecNumber evidence="7">3.2.1.-</ecNumber>
    </recommendedName>
</protein>
<comment type="caution">
    <text evidence="12">The sequence shown here is derived from an EMBL/GenBank/DDBJ whole genome shotgun (WGS) entry which is preliminary data.</text>
</comment>
<evidence type="ECO:0000256" key="3">
    <source>
        <dbReference type="ARBA" id="ARBA00022801"/>
    </source>
</evidence>
<comment type="similarity">
    <text evidence="1 7">Belongs to the glycosyl hydrolase 38 family.</text>
</comment>
<dbReference type="Pfam" id="PF09261">
    <property type="entry name" value="Alpha-mann_mid"/>
    <property type="match status" value="1"/>
</dbReference>
<dbReference type="InterPro" id="IPR013780">
    <property type="entry name" value="Glyco_hydro_b"/>
</dbReference>
<reference evidence="12 13" key="1">
    <citation type="submission" date="2024-08" db="EMBL/GenBank/DDBJ databases">
        <authorList>
            <person name="Cucini C."/>
            <person name="Frati F."/>
        </authorList>
    </citation>
    <scope>NUCLEOTIDE SEQUENCE [LARGE SCALE GENOMIC DNA]</scope>
</reference>
<dbReference type="Gene3D" id="1.20.1270.50">
    <property type="entry name" value="Glycoside hydrolase family 38, central domain"/>
    <property type="match status" value="1"/>
</dbReference>
<feature type="coiled-coil region" evidence="8">
    <location>
        <begin position="38"/>
        <end position="65"/>
    </location>
</feature>
<evidence type="ECO:0000256" key="9">
    <source>
        <dbReference type="SAM" id="MobiDB-lite"/>
    </source>
</evidence>
<dbReference type="InterPro" id="IPR028995">
    <property type="entry name" value="Glyco_hydro_57/38_cen_sf"/>
</dbReference>
<dbReference type="EC" id="3.2.1.-" evidence="7"/>
<keyword evidence="10" id="KW-0812">Transmembrane</keyword>
<dbReference type="Proteomes" id="UP001642540">
    <property type="component" value="Unassembled WGS sequence"/>
</dbReference>
<keyword evidence="8" id="KW-0175">Coiled coil</keyword>
<dbReference type="InterPro" id="IPR050843">
    <property type="entry name" value="Glycosyl_Hydrlase_38"/>
</dbReference>
<dbReference type="InterPro" id="IPR011013">
    <property type="entry name" value="Gal_mutarotase_sf_dom"/>
</dbReference>
<keyword evidence="5" id="KW-1015">Disulfide bond</keyword>
<dbReference type="InterPro" id="IPR037094">
    <property type="entry name" value="Glyco_hydro_38_cen_sf"/>
</dbReference>
<keyword evidence="10" id="KW-0472">Membrane</keyword>
<organism evidence="12 13">
    <name type="scientific">Orchesella dallaii</name>
    <dbReference type="NCBI Taxonomy" id="48710"/>
    <lineage>
        <taxon>Eukaryota</taxon>
        <taxon>Metazoa</taxon>
        <taxon>Ecdysozoa</taxon>
        <taxon>Arthropoda</taxon>
        <taxon>Hexapoda</taxon>
        <taxon>Collembola</taxon>
        <taxon>Entomobryomorpha</taxon>
        <taxon>Entomobryoidea</taxon>
        <taxon>Orchesellidae</taxon>
        <taxon>Orchesellinae</taxon>
        <taxon>Orchesella</taxon>
    </lineage>
</organism>
<keyword evidence="10" id="KW-1133">Transmembrane helix</keyword>
<gene>
    <name evidence="12" type="ORF">ODALV1_LOCUS27134</name>
</gene>